<gene>
    <name evidence="2" type="ORF">A8L58_12610</name>
    <name evidence="1" type="ORF">AXH35_11165</name>
</gene>
<dbReference type="EMBL" id="CP015970">
    <property type="protein sequence ID" value="AOZ47377.1"/>
    <property type="molecule type" value="Genomic_DNA"/>
</dbReference>
<dbReference type="RefSeq" id="WP_062819883.1">
    <property type="nucleotide sequence ID" value="NZ_CP014352.1"/>
</dbReference>
<dbReference type="Proteomes" id="UP000075221">
    <property type="component" value="Chromosome"/>
</dbReference>
<dbReference type="AlphaFoldDB" id="A0AAC8YGA1"/>
<name>A0AAC8YGA1_9ACTN</name>
<evidence type="ECO:0000313" key="4">
    <source>
        <dbReference type="Proteomes" id="UP000178666"/>
    </source>
</evidence>
<keyword evidence="4" id="KW-1185">Reference proteome</keyword>
<evidence type="ECO:0000313" key="1">
    <source>
        <dbReference type="EMBL" id="AMS05914.1"/>
    </source>
</evidence>
<protein>
    <recommendedName>
        <fullName evidence="5">SMI1/KNR4 family protein</fullName>
    </recommendedName>
</protein>
<evidence type="ECO:0000313" key="3">
    <source>
        <dbReference type="Proteomes" id="UP000075221"/>
    </source>
</evidence>
<proteinExistence type="predicted"/>
<reference evidence="1 3" key="2">
    <citation type="submission" date="2016-02" db="EMBL/GenBank/DDBJ databases">
        <title>Complete Genome Sequence of Propionibacterium acidipropionici ATCC 55737.</title>
        <authorList>
            <person name="Luna Flores C.H."/>
            <person name="Nielsen L.K."/>
            <person name="Marcellin E."/>
        </authorList>
    </citation>
    <scope>NUCLEOTIDE SEQUENCE [LARGE SCALE GENOMIC DNA]</scope>
    <source>
        <strain evidence="1 3">ATCC 55737</strain>
    </source>
</reference>
<evidence type="ECO:0000313" key="2">
    <source>
        <dbReference type="EMBL" id="AOZ47377.1"/>
    </source>
</evidence>
<dbReference type="EMBL" id="CP014352">
    <property type="protein sequence ID" value="AMS05914.1"/>
    <property type="molecule type" value="Genomic_DNA"/>
</dbReference>
<dbReference type="Proteomes" id="UP000178666">
    <property type="component" value="Chromosome"/>
</dbReference>
<accession>A0AAC8YGA1</accession>
<organism evidence="1 3">
    <name type="scientific">Acidipropionibacterium acidipropionici</name>
    <dbReference type="NCBI Taxonomy" id="1748"/>
    <lineage>
        <taxon>Bacteria</taxon>
        <taxon>Bacillati</taxon>
        <taxon>Actinomycetota</taxon>
        <taxon>Actinomycetes</taxon>
        <taxon>Propionibacteriales</taxon>
        <taxon>Propionibacteriaceae</taxon>
        <taxon>Acidipropionibacterium</taxon>
    </lineage>
</organism>
<sequence length="127" mass="14346">MSLPLLPSADLPVGFAYPPEFLHILTLGVRTLDPWAILGGEELKSRASGMSGRFPDRILVPFARRIDNDDVACWDIGKGAGTISVIHDFATPGWEQREEFDEFNDWLRRAIEDLIEYEYDSGVLPWP</sequence>
<reference evidence="2 4" key="1">
    <citation type="journal article" date="2016" name="Plant Dis.">
        <title>Improved production of propionic acid using genome shuffling.</title>
        <authorList>
            <person name="Luna-Flores C.H."/>
            <person name="Palfreyman R.W."/>
            <person name="Kromer J.O."/>
            <person name="Nielsen L.K."/>
            <person name="Marcellin E."/>
        </authorList>
    </citation>
    <scope>NUCLEOTIDE SEQUENCE [LARGE SCALE GENOMIC DNA]</scope>
    <source>
        <strain evidence="2 4">F3E8</strain>
    </source>
</reference>
<evidence type="ECO:0008006" key="5">
    <source>
        <dbReference type="Google" id="ProtNLM"/>
    </source>
</evidence>